<evidence type="ECO:0000256" key="1">
    <source>
        <dbReference type="SAM" id="MobiDB-lite"/>
    </source>
</evidence>
<name>B3RNZ5_TRIAD</name>
<proteinExistence type="predicted"/>
<reference evidence="2 3" key="1">
    <citation type="journal article" date="2008" name="Nature">
        <title>The Trichoplax genome and the nature of placozoans.</title>
        <authorList>
            <person name="Srivastava M."/>
            <person name="Begovic E."/>
            <person name="Chapman J."/>
            <person name="Putnam N.H."/>
            <person name="Hellsten U."/>
            <person name="Kawashima T."/>
            <person name="Kuo A."/>
            <person name="Mitros T."/>
            <person name="Salamov A."/>
            <person name="Carpenter M.L."/>
            <person name="Signorovitch A.Y."/>
            <person name="Moreno M.A."/>
            <person name="Kamm K."/>
            <person name="Grimwood J."/>
            <person name="Schmutz J."/>
            <person name="Shapiro H."/>
            <person name="Grigoriev I.V."/>
            <person name="Buss L.W."/>
            <person name="Schierwater B."/>
            <person name="Dellaporta S.L."/>
            <person name="Rokhsar D.S."/>
        </authorList>
    </citation>
    <scope>NUCLEOTIDE SEQUENCE [LARGE SCALE GENOMIC DNA]</scope>
    <source>
        <strain evidence="2 3">Grell-BS-1999</strain>
    </source>
</reference>
<gene>
    <name evidence="2" type="ORF">TRIADDRAFT_53347</name>
</gene>
<feature type="compositionally biased region" description="Polar residues" evidence="1">
    <location>
        <begin position="346"/>
        <end position="365"/>
    </location>
</feature>
<feature type="compositionally biased region" description="Polar residues" evidence="1">
    <location>
        <begin position="140"/>
        <end position="150"/>
    </location>
</feature>
<evidence type="ECO:0000313" key="2">
    <source>
        <dbReference type="EMBL" id="EDV28102.1"/>
    </source>
</evidence>
<dbReference type="EMBL" id="DS985242">
    <property type="protein sequence ID" value="EDV28102.1"/>
    <property type="molecule type" value="Genomic_DNA"/>
</dbReference>
<feature type="region of interest" description="Disordered" evidence="1">
    <location>
        <begin position="140"/>
        <end position="164"/>
    </location>
</feature>
<dbReference type="HOGENOM" id="CLU_600408_0_0_1"/>
<organism evidence="2 3">
    <name type="scientific">Trichoplax adhaerens</name>
    <name type="common">Trichoplax reptans</name>
    <dbReference type="NCBI Taxonomy" id="10228"/>
    <lineage>
        <taxon>Eukaryota</taxon>
        <taxon>Metazoa</taxon>
        <taxon>Placozoa</taxon>
        <taxon>Uniplacotomia</taxon>
        <taxon>Trichoplacea</taxon>
        <taxon>Trichoplacidae</taxon>
        <taxon>Trichoplax</taxon>
    </lineage>
</organism>
<dbReference type="CTD" id="6750594"/>
<feature type="compositionally biased region" description="Low complexity" evidence="1">
    <location>
        <begin position="335"/>
        <end position="345"/>
    </location>
</feature>
<keyword evidence="3" id="KW-1185">Reference proteome</keyword>
<dbReference type="GeneID" id="6750594"/>
<dbReference type="RefSeq" id="XP_002109936.1">
    <property type="nucleotide sequence ID" value="XM_002109900.1"/>
</dbReference>
<evidence type="ECO:0000313" key="3">
    <source>
        <dbReference type="Proteomes" id="UP000009022"/>
    </source>
</evidence>
<protein>
    <submittedName>
        <fullName evidence="2">Uncharacterized protein</fullName>
    </submittedName>
</protein>
<dbReference type="AlphaFoldDB" id="B3RNZ5"/>
<dbReference type="InParanoid" id="B3RNZ5"/>
<sequence>MADMNNTINQFLDNFEKLSLTSPYSISSLCDSLISSITSISPHSISIADLRRKCAVVGQLASFLLAKYKHGGLENTYRKEEILANLAFWSLQLIRTESSKLASTDDQDVNEQSELGLEVYIASLVVAVASHVAFPTVKLSSTNESSANRNDSQEHRTASRKTAHVTVYEHANDTTNAGIKPANSNIGAQNNTHIQDGQIQSNNGCGMKIVSCKSMKDQSDVNFDHIINLDDCQYYWLDQPYDDLQKTVEEDKQVSKKKKISMAEYRDRLASTNNSGPTESYKINPCVTGNYEECVTTVLKKQKAAAKDPRIKLLAQSYLKEKNPEAKLTVNAQEKSSTSSNTKSNDTTVGYSPEGSTNNDTNAICKSNVKTEDDPESGIIMYPLDHLKRKKKNALGFGNSVFKEAEHSSIATPPPLYTARNNNNSSESLSRYLERLAEHVQKRNKTEKVQFIAFDK</sequence>
<dbReference type="KEGG" id="tad:TRIADDRAFT_53347"/>
<dbReference type="Proteomes" id="UP000009022">
    <property type="component" value="Unassembled WGS sequence"/>
</dbReference>
<feature type="region of interest" description="Disordered" evidence="1">
    <location>
        <begin position="325"/>
        <end position="370"/>
    </location>
</feature>
<accession>B3RNZ5</accession>